<dbReference type="PANTHER" id="PTHR35317:SF31">
    <property type="entry name" value="DUF4219 DOMAIN-CONTAINING PROTEIN"/>
    <property type="match status" value="1"/>
</dbReference>
<reference evidence="1 2" key="1">
    <citation type="journal article" date="2021" name="Commun. Biol.">
        <title>The genome of Shorea leprosula (Dipterocarpaceae) highlights the ecological relevance of drought in aseasonal tropical rainforests.</title>
        <authorList>
            <person name="Ng K.K.S."/>
            <person name="Kobayashi M.J."/>
            <person name="Fawcett J.A."/>
            <person name="Hatakeyama M."/>
            <person name="Paape T."/>
            <person name="Ng C.H."/>
            <person name="Ang C.C."/>
            <person name="Tnah L.H."/>
            <person name="Lee C.T."/>
            <person name="Nishiyama T."/>
            <person name="Sese J."/>
            <person name="O'Brien M.J."/>
            <person name="Copetti D."/>
            <person name="Mohd Noor M.I."/>
            <person name="Ong R.C."/>
            <person name="Putra M."/>
            <person name="Sireger I.Z."/>
            <person name="Indrioko S."/>
            <person name="Kosugi Y."/>
            <person name="Izuno A."/>
            <person name="Isagi Y."/>
            <person name="Lee S.L."/>
            <person name="Shimizu K.K."/>
        </authorList>
    </citation>
    <scope>NUCLEOTIDE SEQUENCE [LARGE SCALE GENOMIC DNA]</scope>
    <source>
        <strain evidence="1">214</strain>
    </source>
</reference>
<evidence type="ECO:0000313" key="2">
    <source>
        <dbReference type="Proteomes" id="UP001054252"/>
    </source>
</evidence>
<dbReference type="EMBL" id="BPVZ01000082">
    <property type="protein sequence ID" value="GKV29360.1"/>
    <property type="molecule type" value="Genomic_DNA"/>
</dbReference>
<protein>
    <submittedName>
        <fullName evidence="1">Uncharacterized protein</fullName>
    </submittedName>
</protein>
<name>A0AAV5KY03_9ROSI</name>
<proteinExistence type="predicted"/>
<dbReference type="Pfam" id="PF14223">
    <property type="entry name" value="Retrotran_gag_2"/>
    <property type="match status" value="1"/>
</dbReference>
<organism evidence="1 2">
    <name type="scientific">Rubroshorea leprosula</name>
    <dbReference type="NCBI Taxonomy" id="152421"/>
    <lineage>
        <taxon>Eukaryota</taxon>
        <taxon>Viridiplantae</taxon>
        <taxon>Streptophyta</taxon>
        <taxon>Embryophyta</taxon>
        <taxon>Tracheophyta</taxon>
        <taxon>Spermatophyta</taxon>
        <taxon>Magnoliopsida</taxon>
        <taxon>eudicotyledons</taxon>
        <taxon>Gunneridae</taxon>
        <taxon>Pentapetalae</taxon>
        <taxon>rosids</taxon>
        <taxon>malvids</taxon>
        <taxon>Malvales</taxon>
        <taxon>Dipterocarpaceae</taxon>
        <taxon>Rubroshorea</taxon>
    </lineage>
</organism>
<dbReference type="PANTHER" id="PTHR35317">
    <property type="entry name" value="OS04G0629600 PROTEIN"/>
    <property type="match status" value="1"/>
</dbReference>
<dbReference type="Proteomes" id="UP001054252">
    <property type="component" value="Unassembled WGS sequence"/>
</dbReference>
<keyword evidence="2" id="KW-1185">Reference proteome</keyword>
<evidence type="ECO:0000313" key="1">
    <source>
        <dbReference type="EMBL" id="GKV29360.1"/>
    </source>
</evidence>
<accession>A0AAV5KY03</accession>
<comment type="caution">
    <text evidence="1">The sequence shown here is derived from an EMBL/GenBank/DDBJ whole genome shotgun (WGS) entry which is preliminary data.</text>
</comment>
<sequence length="194" mass="22804">MQILNWRREYEIQMMPETKTMKEYADMVMKIVNQIRLNGEKISDRSVVQKVLVSLLKKFEPKISSEDSRDLTQISLFELANALQAVEQRKSLRLENKPIKGALVVKEASRSQVIDGRKKQFFERKDKEKKEYRGNKYKGKRGSFFYSNCNKKGHTESYCWTRLGLQYKLCKQFGQVDNILKNKPVQAQLAENNE</sequence>
<dbReference type="AlphaFoldDB" id="A0AAV5KY03"/>
<gene>
    <name evidence="1" type="ORF">SLEP1_g38294</name>
</gene>